<name>A0A7S9LM28_9PSED</name>
<accession>A0A7S9LM28</accession>
<dbReference type="EMBL" id="CP064948">
    <property type="protein sequence ID" value="QPH51628.1"/>
    <property type="molecule type" value="Genomic_DNA"/>
</dbReference>
<dbReference type="RefSeq" id="WP_196110769.1">
    <property type="nucleotide sequence ID" value="NZ_CP064945.1"/>
</dbReference>
<reference evidence="1 2" key="1">
    <citation type="submission" date="2020-11" db="EMBL/GenBank/DDBJ databases">
        <title>Pseudomonas fulva producing VIM-24.</title>
        <authorList>
            <person name="Liu S."/>
        </authorList>
    </citation>
    <scope>NUCLEOTIDE SEQUENCE [LARGE SCALE GENOMIC DNA]</scope>
    <source>
        <strain evidence="1 2">ZDHY414</strain>
        <plasmid evidence="1 2">pVIM-24-ZDHY414</plasmid>
    </source>
</reference>
<keyword evidence="1" id="KW-0614">Plasmid</keyword>
<dbReference type="AlphaFoldDB" id="A0A7S9LM28"/>
<protein>
    <submittedName>
        <fullName evidence="1">Uncharacterized protein</fullName>
    </submittedName>
</protein>
<proteinExistence type="predicted"/>
<dbReference type="Proteomes" id="UP000594430">
    <property type="component" value="Plasmid pVIM-24-ZDHY414"/>
</dbReference>
<organism evidence="1 2">
    <name type="scientific">Pseudomonas fulva</name>
    <dbReference type="NCBI Taxonomy" id="47880"/>
    <lineage>
        <taxon>Bacteria</taxon>
        <taxon>Pseudomonadati</taxon>
        <taxon>Pseudomonadota</taxon>
        <taxon>Gammaproteobacteria</taxon>
        <taxon>Pseudomonadales</taxon>
        <taxon>Pseudomonadaceae</taxon>
        <taxon>Pseudomonas</taxon>
    </lineage>
</organism>
<geneLocation type="plasmid" evidence="1 2">
    <name>pVIM-24-ZDHY414</name>
</geneLocation>
<evidence type="ECO:0000313" key="1">
    <source>
        <dbReference type="EMBL" id="QPH51628.1"/>
    </source>
</evidence>
<sequence>MADPRFANLDVKAGFQLLCDPKEAIYTNIDRDYDMIIFALVGEVDDENWEVATEVGSLTATLFRFDVALNLGVEPAFTADAHSMVAEEIYSLLEQDIERGTIGQGMHLNTVLLHSIELRDDLKGTKVEHEAIRTALMGLSSGVSRAFLQLDAPEMDSALERNQGALRYAPLGFKPVAIGSDLLWVDLEARSFWMT</sequence>
<gene>
    <name evidence="1" type="ORF">IZU98_25480</name>
</gene>
<evidence type="ECO:0000313" key="2">
    <source>
        <dbReference type="Proteomes" id="UP000594430"/>
    </source>
</evidence>